<evidence type="ECO:0000259" key="4">
    <source>
        <dbReference type="Pfam" id="PF00127"/>
    </source>
</evidence>
<comment type="caution">
    <text evidence="5">The sequence shown here is derived from an EMBL/GenBank/DDBJ whole genome shotgun (WGS) entry which is preliminary data.</text>
</comment>
<evidence type="ECO:0000313" key="6">
    <source>
        <dbReference type="Proteomes" id="UP000249166"/>
    </source>
</evidence>
<evidence type="ECO:0000256" key="2">
    <source>
        <dbReference type="ARBA" id="ARBA00023008"/>
    </source>
</evidence>
<dbReference type="PANTHER" id="PTHR36507:SF1">
    <property type="entry name" value="BLL1555 PROTEIN"/>
    <property type="match status" value="1"/>
</dbReference>
<dbReference type="EMBL" id="QLNP01000096">
    <property type="protein sequence ID" value="RAM36259.1"/>
    <property type="molecule type" value="Genomic_DNA"/>
</dbReference>
<dbReference type="SUPFAM" id="SSF49503">
    <property type="entry name" value="Cupredoxins"/>
    <property type="match status" value="2"/>
</dbReference>
<dbReference type="Pfam" id="PF00127">
    <property type="entry name" value="Copper-bind"/>
    <property type="match status" value="2"/>
</dbReference>
<dbReference type="RefSeq" id="WP_111904880.1">
    <property type="nucleotide sequence ID" value="NZ_QLNP01000096.1"/>
</dbReference>
<sequence>MTRKPENQQRPHLLRLLAVSLAAMLLPLSLSSAASADEGHSAKTWTVQVGSESADRAIQGMSFLPWNIYVNAGDSIKWEANAAEIHTVTFLAKGQRLQPFNPFDSKQLSRQGSASYDGQSYYNSGIMANVSNTGFKAVEHYTLKFTRTGNYTYYCLVHGRAMKGTVHVRATGTDYPFSQSQYDRQTKKEERKIVRDGEKQWEAARKQASNHKVIAGTDNGTAMLMRFVRQEIVVHLGDTVTFVNSGMGAPHTVTFGHEPANVFAPVGNPKNFKGGNLSSGLMEPGDKFTVTFNKVGEFDYLCALHDYMGMVGEVEVRR</sequence>
<dbReference type="InterPro" id="IPR006311">
    <property type="entry name" value="TAT_signal"/>
</dbReference>
<feature type="domain" description="Blue (type 1) copper" evidence="4">
    <location>
        <begin position="57"/>
        <end position="168"/>
    </location>
</feature>
<feature type="signal peptide" evidence="3">
    <location>
        <begin position="1"/>
        <end position="36"/>
    </location>
</feature>
<dbReference type="InterPro" id="IPR052721">
    <property type="entry name" value="ET_Amicyanin"/>
</dbReference>
<dbReference type="Proteomes" id="UP000249166">
    <property type="component" value="Unassembled WGS sequence"/>
</dbReference>
<dbReference type="InterPro" id="IPR000923">
    <property type="entry name" value="BlueCu_1"/>
</dbReference>
<dbReference type="InterPro" id="IPR008972">
    <property type="entry name" value="Cupredoxin"/>
</dbReference>
<keyword evidence="3" id="KW-0732">Signal</keyword>
<evidence type="ECO:0000256" key="1">
    <source>
        <dbReference type="ARBA" id="ARBA00022723"/>
    </source>
</evidence>
<name>A0A328HCK3_ARTGO</name>
<protein>
    <submittedName>
        <fullName evidence="5">Plastocyanin</fullName>
    </submittedName>
</protein>
<organism evidence="5 6">
    <name type="scientific">Arthrobacter globiformis</name>
    <dbReference type="NCBI Taxonomy" id="1665"/>
    <lineage>
        <taxon>Bacteria</taxon>
        <taxon>Bacillati</taxon>
        <taxon>Actinomycetota</taxon>
        <taxon>Actinomycetes</taxon>
        <taxon>Micrococcales</taxon>
        <taxon>Micrococcaceae</taxon>
        <taxon>Arthrobacter</taxon>
    </lineage>
</organism>
<evidence type="ECO:0000256" key="3">
    <source>
        <dbReference type="SAM" id="SignalP"/>
    </source>
</evidence>
<feature type="chain" id="PRO_5016335219" evidence="3">
    <location>
        <begin position="37"/>
        <end position="318"/>
    </location>
</feature>
<dbReference type="OrthoDB" id="7510199at2"/>
<dbReference type="PANTHER" id="PTHR36507">
    <property type="entry name" value="BLL1555 PROTEIN"/>
    <property type="match status" value="1"/>
</dbReference>
<proteinExistence type="predicted"/>
<dbReference type="AlphaFoldDB" id="A0A328HCK3"/>
<dbReference type="PROSITE" id="PS51318">
    <property type="entry name" value="TAT"/>
    <property type="match status" value="1"/>
</dbReference>
<gene>
    <name evidence="5" type="ORF">DBZ45_16070</name>
</gene>
<keyword evidence="1" id="KW-0479">Metal-binding</keyword>
<keyword evidence="2" id="KW-0186">Copper</keyword>
<dbReference type="GO" id="GO:0005507">
    <property type="term" value="F:copper ion binding"/>
    <property type="evidence" value="ECO:0007669"/>
    <property type="project" value="InterPro"/>
</dbReference>
<feature type="domain" description="Blue (type 1) copper" evidence="4">
    <location>
        <begin position="223"/>
        <end position="316"/>
    </location>
</feature>
<evidence type="ECO:0000313" key="5">
    <source>
        <dbReference type="EMBL" id="RAM36259.1"/>
    </source>
</evidence>
<dbReference type="GO" id="GO:0009055">
    <property type="term" value="F:electron transfer activity"/>
    <property type="evidence" value="ECO:0007669"/>
    <property type="project" value="InterPro"/>
</dbReference>
<reference evidence="5 6" key="1">
    <citation type="submission" date="2018-04" db="EMBL/GenBank/DDBJ databases">
        <title>Bacteria isolated from cave deposits of Manipur.</title>
        <authorList>
            <person name="Sahoo D."/>
            <person name="Sarangthem I."/>
            <person name="Nandeibam J."/>
        </authorList>
    </citation>
    <scope>NUCLEOTIDE SEQUENCE [LARGE SCALE GENOMIC DNA]</scope>
    <source>
        <strain evidence="6">mrc11</strain>
    </source>
</reference>
<accession>A0A328HCK3</accession>
<dbReference type="Gene3D" id="2.60.40.420">
    <property type="entry name" value="Cupredoxins - blue copper proteins"/>
    <property type="match status" value="2"/>
</dbReference>